<dbReference type="PANTHER" id="PTHR34821">
    <property type="entry name" value="INNER MEMBRANE PROTEIN YDCZ"/>
    <property type="match status" value="1"/>
</dbReference>
<feature type="transmembrane region" description="Helical" evidence="1">
    <location>
        <begin position="272"/>
        <end position="295"/>
    </location>
</feature>
<comment type="caution">
    <text evidence="2">The sequence shown here is derived from an EMBL/GenBank/DDBJ whole genome shotgun (WGS) entry which is preliminary data.</text>
</comment>
<feature type="transmembrane region" description="Helical" evidence="1">
    <location>
        <begin position="51"/>
        <end position="71"/>
    </location>
</feature>
<evidence type="ECO:0000256" key="1">
    <source>
        <dbReference type="SAM" id="Phobius"/>
    </source>
</evidence>
<dbReference type="AlphaFoldDB" id="A0A852Z8J2"/>
<dbReference type="Proteomes" id="UP000548304">
    <property type="component" value="Unassembled WGS sequence"/>
</dbReference>
<evidence type="ECO:0000313" key="3">
    <source>
        <dbReference type="Proteomes" id="UP000548304"/>
    </source>
</evidence>
<dbReference type="RefSeq" id="WP_179534979.1">
    <property type="nucleotide sequence ID" value="NZ_JACBYW010000003.1"/>
</dbReference>
<evidence type="ECO:0000313" key="2">
    <source>
        <dbReference type="EMBL" id="NYH78453.1"/>
    </source>
</evidence>
<gene>
    <name evidence="2" type="ORF">FHR84_001778</name>
</gene>
<keyword evidence="3" id="KW-1185">Reference proteome</keyword>
<organism evidence="2 3">
    <name type="scientific">Actinopolyspora biskrensis</name>
    <dbReference type="NCBI Taxonomy" id="1470178"/>
    <lineage>
        <taxon>Bacteria</taxon>
        <taxon>Bacillati</taxon>
        <taxon>Actinomycetota</taxon>
        <taxon>Actinomycetes</taxon>
        <taxon>Actinopolysporales</taxon>
        <taxon>Actinopolysporaceae</taxon>
        <taxon>Actinopolyspora</taxon>
    </lineage>
</organism>
<feature type="transmembrane region" description="Helical" evidence="1">
    <location>
        <begin position="301"/>
        <end position="319"/>
    </location>
</feature>
<protein>
    <submittedName>
        <fullName evidence="2">Transporter family-2 protein</fullName>
    </submittedName>
</protein>
<dbReference type="Pfam" id="PF04657">
    <property type="entry name" value="DMT_YdcZ"/>
    <property type="match status" value="2"/>
</dbReference>
<feature type="transmembrane region" description="Helical" evidence="1">
    <location>
        <begin position="119"/>
        <end position="140"/>
    </location>
</feature>
<keyword evidence="1" id="KW-1133">Transmembrane helix</keyword>
<dbReference type="GO" id="GO:0005886">
    <property type="term" value="C:plasma membrane"/>
    <property type="evidence" value="ECO:0007669"/>
    <property type="project" value="TreeGrafter"/>
</dbReference>
<accession>A0A852Z8J2</accession>
<proteinExistence type="predicted"/>
<dbReference type="EMBL" id="JACBYW010000003">
    <property type="protein sequence ID" value="NYH78453.1"/>
    <property type="molecule type" value="Genomic_DNA"/>
</dbReference>
<name>A0A852Z8J2_9ACTN</name>
<feature type="transmembrane region" description="Helical" evidence="1">
    <location>
        <begin position="21"/>
        <end position="39"/>
    </location>
</feature>
<sequence length="341" mass="34250">MSAETVLRSHSHGSELLARGFGVLGAAAVGFLLALQSRVNGALGTQLRDPLAASVVSFGGGLTVLLVVVAVTPSARRGFGRLARTVRAGTGIRPWQCVGGVCGAFLVFSQSVAASLLGVALFTVGAVGGQVASGLVVDRLGLGSGVARHLTVPRVLGAVLALVAVVVAVSARLGAAHVSWLVLLPVLAGTGVAWQQAMNGLVKQTADSAVSAATLNFGTGTVALLVAFGAEVVLHGFPADWPATPWLYIGGLLGIFVVSGSAVLVHYTGVLLLSMGIVSGQLIGALALDLLLPVSGSHVDVGTVVGICLALFAVAVASVERGGVSSRARSARIANRERHDS</sequence>
<keyword evidence="1" id="KW-0812">Transmembrane</keyword>
<keyword evidence="1" id="KW-0472">Membrane</keyword>
<dbReference type="PANTHER" id="PTHR34821:SF2">
    <property type="entry name" value="INNER MEMBRANE PROTEIN YDCZ"/>
    <property type="match status" value="1"/>
</dbReference>
<feature type="transmembrane region" description="Helical" evidence="1">
    <location>
        <begin position="246"/>
        <end position="265"/>
    </location>
</feature>
<feature type="transmembrane region" description="Helical" evidence="1">
    <location>
        <begin position="152"/>
        <end position="171"/>
    </location>
</feature>
<reference evidence="2 3" key="1">
    <citation type="submission" date="2020-07" db="EMBL/GenBank/DDBJ databases">
        <title>Genomic Encyclopedia of Type Strains, Phase III (KMG-III): the genomes of soil and plant-associated and newly described type strains.</title>
        <authorList>
            <person name="Whitman W."/>
        </authorList>
    </citation>
    <scope>NUCLEOTIDE SEQUENCE [LARGE SCALE GENOMIC DNA]</scope>
    <source>
        <strain evidence="2 3">CECT 8576</strain>
    </source>
</reference>
<feature type="transmembrane region" description="Helical" evidence="1">
    <location>
        <begin position="177"/>
        <end position="194"/>
    </location>
</feature>
<dbReference type="InterPro" id="IPR006750">
    <property type="entry name" value="YdcZ"/>
</dbReference>
<feature type="transmembrane region" description="Helical" evidence="1">
    <location>
        <begin position="215"/>
        <end position="234"/>
    </location>
</feature>